<dbReference type="EMBL" id="JBBWWQ010000014">
    <property type="protein sequence ID" value="KAK8931135.1"/>
    <property type="molecule type" value="Genomic_DNA"/>
</dbReference>
<sequence>MEAVMRAQIRVRMQRVNMVTEGEEMQFVVMSSQNKVEKLKFKAAKPSTSALEVLSEKGHQHLHNNNNGSLSFERGISAKPSKRYNTKPDKKLNAAEARCSNPGRVKENNSITNNLTKTYPLNLQCKQNHRDLLTSASDFGFSKSPASSLSSSSSSISRPILLESEGTEEVSSNNHHNYITLTESIEAKKRTACAEKMSRFYRELQCDMD</sequence>
<evidence type="ECO:0000313" key="3">
    <source>
        <dbReference type="Proteomes" id="UP001418222"/>
    </source>
</evidence>
<protein>
    <submittedName>
        <fullName evidence="2">Uncharacterized protein</fullName>
    </submittedName>
</protein>
<dbReference type="Proteomes" id="UP001418222">
    <property type="component" value="Unassembled WGS sequence"/>
</dbReference>
<feature type="region of interest" description="Disordered" evidence="1">
    <location>
        <begin position="79"/>
        <end position="112"/>
    </location>
</feature>
<gene>
    <name evidence="2" type="ORF">KSP39_PZI016284</name>
</gene>
<dbReference type="AlphaFoldDB" id="A0AAP0G149"/>
<organism evidence="2 3">
    <name type="scientific">Platanthera zijinensis</name>
    <dbReference type="NCBI Taxonomy" id="2320716"/>
    <lineage>
        <taxon>Eukaryota</taxon>
        <taxon>Viridiplantae</taxon>
        <taxon>Streptophyta</taxon>
        <taxon>Embryophyta</taxon>
        <taxon>Tracheophyta</taxon>
        <taxon>Spermatophyta</taxon>
        <taxon>Magnoliopsida</taxon>
        <taxon>Liliopsida</taxon>
        <taxon>Asparagales</taxon>
        <taxon>Orchidaceae</taxon>
        <taxon>Orchidoideae</taxon>
        <taxon>Orchideae</taxon>
        <taxon>Orchidinae</taxon>
        <taxon>Platanthera</taxon>
    </lineage>
</organism>
<accession>A0AAP0G149</accession>
<evidence type="ECO:0000256" key="1">
    <source>
        <dbReference type="SAM" id="MobiDB-lite"/>
    </source>
</evidence>
<keyword evidence="3" id="KW-1185">Reference proteome</keyword>
<reference evidence="2 3" key="1">
    <citation type="journal article" date="2022" name="Nat. Plants">
        <title>Genomes of leafy and leafless Platanthera orchids illuminate the evolution of mycoheterotrophy.</title>
        <authorList>
            <person name="Li M.H."/>
            <person name="Liu K.W."/>
            <person name="Li Z."/>
            <person name="Lu H.C."/>
            <person name="Ye Q.L."/>
            <person name="Zhang D."/>
            <person name="Wang J.Y."/>
            <person name="Li Y.F."/>
            <person name="Zhong Z.M."/>
            <person name="Liu X."/>
            <person name="Yu X."/>
            <person name="Liu D.K."/>
            <person name="Tu X.D."/>
            <person name="Liu B."/>
            <person name="Hao Y."/>
            <person name="Liao X.Y."/>
            <person name="Jiang Y.T."/>
            <person name="Sun W.H."/>
            <person name="Chen J."/>
            <person name="Chen Y.Q."/>
            <person name="Ai Y."/>
            <person name="Zhai J.W."/>
            <person name="Wu S.S."/>
            <person name="Zhou Z."/>
            <person name="Hsiao Y.Y."/>
            <person name="Wu W.L."/>
            <person name="Chen Y.Y."/>
            <person name="Lin Y.F."/>
            <person name="Hsu J.L."/>
            <person name="Li C.Y."/>
            <person name="Wang Z.W."/>
            <person name="Zhao X."/>
            <person name="Zhong W.Y."/>
            <person name="Ma X.K."/>
            <person name="Ma L."/>
            <person name="Huang J."/>
            <person name="Chen G.Z."/>
            <person name="Huang M.Z."/>
            <person name="Huang L."/>
            <person name="Peng D.H."/>
            <person name="Luo Y.B."/>
            <person name="Zou S.Q."/>
            <person name="Chen S.P."/>
            <person name="Lan S."/>
            <person name="Tsai W.C."/>
            <person name="Van de Peer Y."/>
            <person name="Liu Z.J."/>
        </authorList>
    </citation>
    <scope>NUCLEOTIDE SEQUENCE [LARGE SCALE GENOMIC DNA]</scope>
    <source>
        <strain evidence="2">Lor287</strain>
    </source>
</reference>
<proteinExistence type="predicted"/>
<evidence type="ECO:0000313" key="2">
    <source>
        <dbReference type="EMBL" id="KAK8931135.1"/>
    </source>
</evidence>
<name>A0AAP0G149_9ASPA</name>
<comment type="caution">
    <text evidence="2">The sequence shown here is derived from an EMBL/GenBank/DDBJ whole genome shotgun (WGS) entry which is preliminary data.</text>
</comment>